<dbReference type="Gene3D" id="3.40.50.1110">
    <property type="entry name" value="SGNH hydrolase"/>
    <property type="match status" value="1"/>
</dbReference>
<name>A0A2I0B716_9ASPA</name>
<feature type="chain" id="PRO_5014197328" evidence="2">
    <location>
        <begin position="22"/>
        <end position="357"/>
    </location>
</feature>
<dbReference type="CDD" id="cd01837">
    <property type="entry name" value="SGNH_plant_lipase_like"/>
    <property type="match status" value="1"/>
</dbReference>
<dbReference type="InterPro" id="IPR035669">
    <property type="entry name" value="SGNH_plant_lipase-like"/>
</dbReference>
<sequence length="357" mass="39382">MAARLIAIGCLLLHLLPPHFAGTGKTPAIVIFGDSSVDSGNNNFINTPAKCNYEPYGRDFEGGKPTGRFSNGRLATDFISQAFSLLPAVPAYLDPAYTIKDFAVAVCFASAATGYDNATSDVMVQNSVIPLWKELEFFKEYAAKLKSYQGEERANETIREALYIISMGANDFLENYYALPGRGRSSEFTAGEYESFLVGIAEGFVREVYGVGARKIDVTGLPPMGCLPLERAVENFRRPFAGGRCNEEYNGVAREFNGKLEKMVGKLSLELPEIRLVYGNIYDIFDDVIKNPTSYGFEVAEVGCCSNGLVEMGYMCRSPLTCWDANQYVFWDALHPTQKMNLLLASHTINTTLSSFM</sequence>
<reference evidence="3 4" key="1">
    <citation type="journal article" date="2017" name="Nature">
        <title>The Apostasia genome and the evolution of orchids.</title>
        <authorList>
            <person name="Zhang G.Q."/>
            <person name="Liu K.W."/>
            <person name="Li Z."/>
            <person name="Lohaus R."/>
            <person name="Hsiao Y.Y."/>
            <person name="Niu S.C."/>
            <person name="Wang J.Y."/>
            <person name="Lin Y.C."/>
            <person name="Xu Q."/>
            <person name="Chen L.J."/>
            <person name="Yoshida K."/>
            <person name="Fujiwara S."/>
            <person name="Wang Z.W."/>
            <person name="Zhang Y.Q."/>
            <person name="Mitsuda N."/>
            <person name="Wang M."/>
            <person name="Liu G.H."/>
            <person name="Pecoraro L."/>
            <person name="Huang H.X."/>
            <person name="Xiao X.J."/>
            <person name="Lin M."/>
            <person name="Wu X.Y."/>
            <person name="Wu W.L."/>
            <person name="Chen Y.Y."/>
            <person name="Chang S.B."/>
            <person name="Sakamoto S."/>
            <person name="Ohme-Takagi M."/>
            <person name="Yagi M."/>
            <person name="Zeng S.J."/>
            <person name="Shen C.Y."/>
            <person name="Yeh C.M."/>
            <person name="Luo Y.B."/>
            <person name="Tsai W.C."/>
            <person name="Van de Peer Y."/>
            <person name="Liu Z.J."/>
        </authorList>
    </citation>
    <scope>NUCLEOTIDE SEQUENCE [LARGE SCALE GENOMIC DNA]</scope>
    <source>
        <strain evidence="4">cv. Shenzhen</strain>
        <tissue evidence="3">Stem</tissue>
    </source>
</reference>
<dbReference type="GO" id="GO:0016788">
    <property type="term" value="F:hydrolase activity, acting on ester bonds"/>
    <property type="evidence" value="ECO:0007669"/>
    <property type="project" value="InterPro"/>
</dbReference>
<dbReference type="AlphaFoldDB" id="A0A2I0B716"/>
<evidence type="ECO:0000256" key="1">
    <source>
        <dbReference type="ARBA" id="ARBA00008668"/>
    </source>
</evidence>
<comment type="similarity">
    <text evidence="1">Belongs to the 'GDSL' lipolytic enzyme family.</text>
</comment>
<dbReference type="InterPro" id="IPR036514">
    <property type="entry name" value="SGNH_hydro_sf"/>
</dbReference>
<dbReference type="Proteomes" id="UP000236161">
    <property type="component" value="Unassembled WGS sequence"/>
</dbReference>
<dbReference type="OrthoDB" id="1600564at2759"/>
<dbReference type="STRING" id="1088818.A0A2I0B716"/>
<organism evidence="3 4">
    <name type="scientific">Apostasia shenzhenica</name>
    <dbReference type="NCBI Taxonomy" id="1088818"/>
    <lineage>
        <taxon>Eukaryota</taxon>
        <taxon>Viridiplantae</taxon>
        <taxon>Streptophyta</taxon>
        <taxon>Embryophyta</taxon>
        <taxon>Tracheophyta</taxon>
        <taxon>Spermatophyta</taxon>
        <taxon>Magnoliopsida</taxon>
        <taxon>Liliopsida</taxon>
        <taxon>Asparagales</taxon>
        <taxon>Orchidaceae</taxon>
        <taxon>Apostasioideae</taxon>
        <taxon>Apostasia</taxon>
    </lineage>
</organism>
<dbReference type="InterPro" id="IPR050592">
    <property type="entry name" value="GDSL_lipolytic_enzyme"/>
</dbReference>
<dbReference type="InterPro" id="IPR001087">
    <property type="entry name" value="GDSL"/>
</dbReference>
<gene>
    <name evidence="3" type="ORF">AXF42_Ash005481</name>
</gene>
<dbReference type="GO" id="GO:0004560">
    <property type="term" value="F:alpha-L-fucosidase activity"/>
    <property type="evidence" value="ECO:0007669"/>
    <property type="project" value="UniProtKB-EC"/>
</dbReference>
<keyword evidence="4" id="KW-1185">Reference proteome</keyword>
<dbReference type="Pfam" id="PF00657">
    <property type="entry name" value="Lipase_GDSL"/>
    <property type="match status" value="1"/>
</dbReference>
<dbReference type="EMBL" id="KZ451908">
    <property type="protein sequence ID" value="PKA63586.1"/>
    <property type="molecule type" value="Genomic_DNA"/>
</dbReference>
<protein>
    <submittedName>
        <fullName evidence="3">GDSL esterase/lipase</fullName>
        <ecNumber evidence="3">3.2.1.51</ecNumber>
    </submittedName>
</protein>
<keyword evidence="2" id="KW-0732">Signal</keyword>
<proteinExistence type="inferred from homology"/>
<evidence type="ECO:0000256" key="2">
    <source>
        <dbReference type="SAM" id="SignalP"/>
    </source>
</evidence>
<keyword evidence="3" id="KW-0378">Hydrolase</keyword>
<keyword evidence="3" id="KW-0326">Glycosidase</keyword>
<dbReference type="PANTHER" id="PTHR45642">
    <property type="entry name" value="GDSL ESTERASE/LIPASE EXL3"/>
    <property type="match status" value="1"/>
</dbReference>
<dbReference type="PANTHER" id="PTHR45642:SF12">
    <property type="entry name" value="OS09G0132900 PROTEIN"/>
    <property type="match status" value="1"/>
</dbReference>
<evidence type="ECO:0000313" key="4">
    <source>
        <dbReference type="Proteomes" id="UP000236161"/>
    </source>
</evidence>
<evidence type="ECO:0000313" key="3">
    <source>
        <dbReference type="EMBL" id="PKA63586.1"/>
    </source>
</evidence>
<feature type="signal peptide" evidence="2">
    <location>
        <begin position="1"/>
        <end position="21"/>
    </location>
</feature>
<dbReference type="EC" id="3.2.1.51" evidence="3"/>
<accession>A0A2I0B716</accession>